<proteinExistence type="predicted"/>
<reference evidence="1 2" key="2">
    <citation type="journal article" date="2012" name="J. Bacteriol.">
        <title>Genome Sequence of Edwardsiella ictaluri 93-146, a Strain Associated with a Natural Channel Catfish Outbreak of Enteric Septicemia of Catfish.</title>
        <authorList>
            <person name="Williams M.L."/>
            <person name="Gillaspy A.F."/>
            <person name="Dyer D.W."/>
            <person name="Thune R.L."/>
            <person name="Waldbieser G.C."/>
            <person name="Schuster S.C."/>
            <person name="Gipson J."/>
            <person name="Zaitshik J."/>
            <person name="Landry C."/>
            <person name="Banes M.M."/>
            <person name="Lawrence M.L."/>
        </authorList>
    </citation>
    <scope>NUCLEOTIDE SEQUENCE [LARGE SCALE GENOMIC DNA]</scope>
    <source>
        <strain evidence="1 2">93-146</strain>
    </source>
</reference>
<gene>
    <name evidence="1" type="ordered locus">NT01EI_3479</name>
</gene>
<name>C5BC08_EDWI9</name>
<dbReference type="AlphaFoldDB" id="C5BC08"/>
<protein>
    <submittedName>
        <fullName evidence="1">Uncharacterized protein</fullName>
    </submittedName>
</protein>
<evidence type="ECO:0000313" key="1">
    <source>
        <dbReference type="EMBL" id="ACR70615.1"/>
    </source>
</evidence>
<accession>C5BC08</accession>
<reference evidence="2" key="1">
    <citation type="submission" date="2009-03" db="EMBL/GenBank/DDBJ databases">
        <title>Complete genome sequence of Edwardsiella ictaluri 93-146.</title>
        <authorList>
            <person name="Williams M.L."/>
            <person name="Gillaspy A.F."/>
            <person name="Dyer D.W."/>
            <person name="Thune R.L."/>
            <person name="Waldbieser G.C."/>
            <person name="Schuster S.C."/>
            <person name="Gipson J."/>
            <person name="Zaitshik J."/>
            <person name="Landry C."/>
            <person name="Lawrence M.L."/>
        </authorList>
    </citation>
    <scope>NUCLEOTIDE SEQUENCE [LARGE SCALE GENOMIC DNA]</scope>
    <source>
        <strain evidence="2">93-146</strain>
    </source>
</reference>
<organism evidence="1 2">
    <name type="scientific">Edwardsiella ictaluri (strain 93-146)</name>
    <dbReference type="NCBI Taxonomy" id="634503"/>
    <lineage>
        <taxon>Bacteria</taxon>
        <taxon>Pseudomonadati</taxon>
        <taxon>Pseudomonadota</taxon>
        <taxon>Gammaproteobacteria</taxon>
        <taxon>Enterobacterales</taxon>
        <taxon>Hafniaceae</taxon>
        <taxon>Edwardsiella</taxon>
    </lineage>
</organism>
<dbReference type="KEGG" id="eic:NT01EI_3479"/>
<dbReference type="Proteomes" id="UP000001485">
    <property type="component" value="Chromosome"/>
</dbReference>
<evidence type="ECO:0000313" key="2">
    <source>
        <dbReference type="Proteomes" id="UP000001485"/>
    </source>
</evidence>
<sequence>MRNSVGYCGLSVVMRPKNLPHQGSHWPFFSRRILDRRKPLI</sequence>
<dbReference type="EMBL" id="CP001600">
    <property type="protein sequence ID" value="ACR70615.1"/>
    <property type="molecule type" value="Genomic_DNA"/>
</dbReference>
<dbReference type="HOGENOM" id="CLU_3269254_0_0_6"/>